<feature type="region of interest" description="Disordered" evidence="1">
    <location>
        <begin position="102"/>
        <end position="124"/>
    </location>
</feature>
<keyword evidence="3" id="KW-1185">Reference proteome</keyword>
<organism evidence="2 3">
    <name type="scientific">Hevea brasiliensis</name>
    <name type="common">Para rubber tree</name>
    <name type="synonym">Siphonia brasiliensis</name>
    <dbReference type="NCBI Taxonomy" id="3981"/>
    <lineage>
        <taxon>Eukaryota</taxon>
        <taxon>Viridiplantae</taxon>
        <taxon>Streptophyta</taxon>
        <taxon>Embryophyta</taxon>
        <taxon>Tracheophyta</taxon>
        <taxon>Spermatophyta</taxon>
        <taxon>Magnoliopsida</taxon>
        <taxon>eudicotyledons</taxon>
        <taxon>Gunneridae</taxon>
        <taxon>Pentapetalae</taxon>
        <taxon>rosids</taxon>
        <taxon>fabids</taxon>
        <taxon>Malpighiales</taxon>
        <taxon>Euphorbiaceae</taxon>
        <taxon>Crotonoideae</taxon>
        <taxon>Micrandreae</taxon>
        <taxon>Hevea</taxon>
    </lineage>
</organism>
<evidence type="ECO:0000313" key="2">
    <source>
        <dbReference type="EMBL" id="KAF2306486.1"/>
    </source>
</evidence>
<accession>A0A6A6M2G5</accession>
<proteinExistence type="predicted"/>
<feature type="region of interest" description="Disordered" evidence="1">
    <location>
        <begin position="1"/>
        <end position="22"/>
    </location>
</feature>
<dbReference type="AlphaFoldDB" id="A0A6A6M2G5"/>
<comment type="caution">
    <text evidence="2">The sequence shown here is derived from an EMBL/GenBank/DDBJ whole genome shotgun (WGS) entry which is preliminary data.</text>
</comment>
<dbReference type="Proteomes" id="UP000467840">
    <property type="component" value="Chromosome 9"/>
</dbReference>
<protein>
    <submittedName>
        <fullName evidence="2">Uncharacterized protein</fullName>
    </submittedName>
</protein>
<evidence type="ECO:0000256" key="1">
    <source>
        <dbReference type="SAM" id="MobiDB-lite"/>
    </source>
</evidence>
<dbReference type="EMBL" id="JAAGAX010000008">
    <property type="protein sequence ID" value="KAF2306486.1"/>
    <property type="molecule type" value="Genomic_DNA"/>
</dbReference>
<feature type="compositionally biased region" description="Low complexity" evidence="1">
    <location>
        <begin position="1"/>
        <end position="20"/>
    </location>
</feature>
<evidence type="ECO:0000313" key="3">
    <source>
        <dbReference type="Proteomes" id="UP000467840"/>
    </source>
</evidence>
<name>A0A6A6M2G5_HEVBR</name>
<gene>
    <name evidence="2" type="ORF">GH714_018508</name>
</gene>
<sequence>MDRGNNRNGAGSTSASASHSIMENKDGAAASKNALIFEDEYWNFEEIISKVDIESSLVDVKNTSSQSINVNDDDRGEESDKINIKCSRGDLDEITNIQPTNALTPFNIGDPHASQTKSRKKGVCKETTSGRFKSRIEVSMA</sequence>
<reference evidence="2 3" key="1">
    <citation type="journal article" date="2020" name="Mol. Plant">
        <title>The Chromosome-Based Rubber Tree Genome Provides New Insights into Spurge Genome Evolution and Rubber Biosynthesis.</title>
        <authorList>
            <person name="Liu J."/>
            <person name="Shi C."/>
            <person name="Shi C.C."/>
            <person name="Li W."/>
            <person name="Zhang Q.J."/>
            <person name="Zhang Y."/>
            <person name="Li K."/>
            <person name="Lu H.F."/>
            <person name="Shi C."/>
            <person name="Zhu S.T."/>
            <person name="Xiao Z.Y."/>
            <person name="Nan H."/>
            <person name="Yue Y."/>
            <person name="Zhu X.G."/>
            <person name="Wu Y."/>
            <person name="Hong X.N."/>
            <person name="Fan G.Y."/>
            <person name="Tong Y."/>
            <person name="Zhang D."/>
            <person name="Mao C.L."/>
            <person name="Liu Y.L."/>
            <person name="Hao S.J."/>
            <person name="Liu W.Q."/>
            <person name="Lv M.Q."/>
            <person name="Zhang H.B."/>
            <person name="Liu Y."/>
            <person name="Hu-Tang G.R."/>
            <person name="Wang J.P."/>
            <person name="Wang J.H."/>
            <person name="Sun Y.H."/>
            <person name="Ni S.B."/>
            <person name="Chen W.B."/>
            <person name="Zhang X.C."/>
            <person name="Jiao Y.N."/>
            <person name="Eichler E.E."/>
            <person name="Li G.H."/>
            <person name="Liu X."/>
            <person name="Gao L.Z."/>
        </authorList>
    </citation>
    <scope>NUCLEOTIDE SEQUENCE [LARGE SCALE GENOMIC DNA]</scope>
    <source>
        <strain evidence="3">cv. GT1</strain>
        <tissue evidence="2">Leaf</tissue>
    </source>
</reference>